<dbReference type="PANTHER" id="PTHR35176">
    <property type="entry name" value="HEME OXYGENASE HI_0854-RELATED"/>
    <property type="match status" value="1"/>
</dbReference>
<dbReference type="InterPro" id="IPR052019">
    <property type="entry name" value="F420H2_bilvrd_red/Heme_oxyg"/>
</dbReference>
<evidence type="ECO:0000313" key="2">
    <source>
        <dbReference type="EMBL" id="MBB5430103.1"/>
    </source>
</evidence>
<accession>A0A7W8VBN2</accession>
<dbReference type="PANTHER" id="PTHR35176:SF2">
    <property type="entry name" value="F420H(2)-DEPENDENT REDUCTASE RV1155"/>
    <property type="match status" value="1"/>
</dbReference>
<evidence type="ECO:0000256" key="1">
    <source>
        <dbReference type="ARBA" id="ARBA00023002"/>
    </source>
</evidence>
<reference evidence="2 3" key="1">
    <citation type="submission" date="2020-08" db="EMBL/GenBank/DDBJ databases">
        <title>Sequencing the genomes of 1000 actinobacteria strains.</title>
        <authorList>
            <person name="Klenk H.-P."/>
        </authorList>
    </citation>
    <scope>NUCLEOTIDE SEQUENCE [LARGE SCALE GENOMIC DNA]</scope>
    <source>
        <strain evidence="2 3">DSM 44551</strain>
    </source>
</reference>
<protein>
    <submittedName>
        <fullName evidence="2">PPOX class probable F420-dependent enzyme</fullName>
    </submittedName>
</protein>
<dbReference type="SUPFAM" id="SSF50475">
    <property type="entry name" value="FMN-binding split barrel"/>
    <property type="match status" value="1"/>
</dbReference>
<dbReference type="EMBL" id="JACHDB010000001">
    <property type="protein sequence ID" value="MBB5430103.1"/>
    <property type="molecule type" value="Genomic_DNA"/>
</dbReference>
<name>A0A7W8VBN2_9ACTN</name>
<organism evidence="2 3">
    <name type="scientific">Nocardiopsis composta</name>
    <dbReference type="NCBI Taxonomy" id="157465"/>
    <lineage>
        <taxon>Bacteria</taxon>
        <taxon>Bacillati</taxon>
        <taxon>Actinomycetota</taxon>
        <taxon>Actinomycetes</taxon>
        <taxon>Streptosporangiales</taxon>
        <taxon>Nocardiopsidaceae</taxon>
        <taxon>Nocardiopsis</taxon>
    </lineage>
</organism>
<dbReference type="GO" id="GO:0070967">
    <property type="term" value="F:coenzyme F420 binding"/>
    <property type="evidence" value="ECO:0007669"/>
    <property type="project" value="TreeGrafter"/>
</dbReference>
<dbReference type="Gene3D" id="2.30.110.10">
    <property type="entry name" value="Electron Transport, Fmn-binding Protein, Chain A"/>
    <property type="match status" value="1"/>
</dbReference>
<dbReference type="AlphaFoldDB" id="A0A7W8VBN2"/>
<dbReference type="GO" id="GO:0016627">
    <property type="term" value="F:oxidoreductase activity, acting on the CH-CH group of donors"/>
    <property type="evidence" value="ECO:0007669"/>
    <property type="project" value="TreeGrafter"/>
</dbReference>
<evidence type="ECO:0000313" key="3">
    <source>
        <dbReference type="Proteomes" id="UP000572635"/>
    </source>
</evidence>
<dbReference type="Proteomes" id="UP000572635">
    <property type="component" value="Unassembled WGS sequence"/>
</dbReference>
<dbReference type="RefSeq" id="WP_184387723.1">
    <property type="nucleotide sequence ID" value="NZ_BAAAJD010000024.1"/>
</dbReference>
<dbReference type="GO" id="GO:0005829">
    <property type="term" value="C:cytosol"/>
    <property type="evidence" value="ECO:0007669"/>
    <property type="project" value="TreeGrafter"/>
</dbReference>
<keyword evidence="1" id="KW-0560">Oxidoreductase</keyword>
<gene>
    <name evidence="2" type="ORF">HDA36_000187</name>
</gene>
<proteinExistence type="predicted"/>
<sequence length="146" mass="15697">MADLADVQRIIDEGGHRGVVSAVRADGSVQSSVVAAGITEHPVTGEPSVAFTTVDGSVKLRLLRARPQATIVFQAGYPWASVGGRVDLVGYADPREGVGAARLREVLRTVYTAAGGVHDDWAEYDRAMEEQMRSAVFIRPDRIFAM</sequence>
<comment type="caution">
    <text evidence="2">The sequence shown here is derived from an EMBL/GenBank/DDBJ whole genome shotgun (WGS) entry which is preliminary data.</text>
</comment>
<dbReference type="InterPro" id="IPR012349">
    <property type="entry name" value="Split_barrel_FMN-bd"/>
</dbReference>
<keyword evidence="3" id="KW-1185">Reference proteome</keyword>